<dbReference type="AlphaFoldDB" id="A0AAV9XMC1"/>
<dbReference type="InterPro" id="IPR008551">
    <property type="entry name" value="TANGO2"/>
</dbReference>
<evidence type="ECO:0000313" key="3">
    <source>
        <dbReference type="Proteomes" id="UP001365542"/>
    </source>
</evidence>
<dbReference type="PANTHER" id="PTHR17985">
    <property type="entry name" value="SER/THR-RICH PROTEIN T10 IN DGCR REGION"/>
    <property type="match status" value="1"/>
</dbReference>
<accession>A0AAV9XMC1</accession>
<keyword evidence="1" id="KW-0732">Signal</keyword>
<keyword evidence="3" id="KW-1185">Reference proteome</keyword>
<comment type="caution">
    <text evidence="2">The sequence shown here is derived from an EMBL/GenBank/DDBJ whole genome shotgun (WGS) entry which is preliminary data.</text>
</comment>
<evidence type="ECO:0000313" key="2">
    <source>
        <dbReference type="EMBL" id="KAK6543245.1"/>
    </source>
</evidence>
<dbReference type="Proteomes" id="UP001365542">
    <property type="component" value="Unassembled WGS sequence"/>
</dbReference>
<organism evidence="2 3">
    <name type="scientific">Orbilia ellipsospora</name>
    <dbReference type="NCBI Taxonomy" id="2528407"/>
    <lineage>
        <taxon>Eukaryota</taxon>
        <taxon>Fungi</taxon>
        <taxon>Dikarya</taxon>
        <taxon>Ascomycota</taxon>
        <taxon>Pezizomycotina</taxon>
        <taxon>Orbiliomycetes</taxon>
        <taxon>Orbiliales</taxon>
        <taxon>Orbiliaceae</taxon>
        <taxon>Orbilia</taxon>
    </lineage>
</organism>
<dbReference type="PANTHER" id="PTHR17985:SF8">
    <property type="entry name" value="TRANSPORT AND GOLGI ORGANIZATION PROTEIN 2 HOMOLOG"/>
    <property type="match status" value="1"/>
</dbReference>
<dbReference type="GO" id="GO:0005794">
    <property type="term" value="C:Golgi apparatus"/>
    <property type="evidence" value="ECO:0007669"/>
    <property type="project" value="TreeGrafter"/>
</dbReference>
<dbReference type="GO" id="GO:0009306">
    <property type="term" value="P:protein secretion"/>
    <property type="evidence" value="ECO:0007669"/>
    <property type="project" value="TreeGrafter"/>
</dbReference>
<dbReference type="GO" id="GO:0007030">
    <property type="term" value="P:Golgi organization"/>
    <property type="evidence" value="ECO:0007669"/>
    <property type="project" value="TreeGrafter"/>
</dbReference>
<reference evidence="2 3" key="1">
    <citation type="submission" date="2019-10" db="EMBL/GenBank/DDBJ databases">
        <authorList>
            <person name="Palmer J.M."/>
        </authorList>
    </citation>
    <scope>NUCLEOTIDE SEQUENCE [LARGE SCALE GENOMIC DNA]</scope>
    <source>
        <strain evidence="2 3">TWF694</strain>
    </source>
</reference>
<feature type="chain" id="PRO_5043967800" description="DUF833-domain-containing protein" evidence="1">
    <location>
        <begin position="17"/>
        <end position="330"/>
    </location>
</feature>
<feature type="signal peptide" evidence="1">
    <location>
        <begin position="1"/>
        <end position="16"/>
    </location>
</feature>
<name>A0AAV9XMC1_9PEZI</name>
<gene>
    <name evidence="2" type="ORF">TWF694_000011</name>
</gene>
<protein>
    <recommendedName>
        <fullName evidence="4">DUF833-domain-containing protein</fullName>
    </recommendedName>
</protein>
<dbReference type="Pfam" id="PF05742">
    <property type="entry name" value="TANGO2"/>
    <property type="match status" value="1"/>
</dbReference>
<evidence type="ECO:0008006" key="4">
    <source>
        <dbReference type="Google" id="ProtNLM"/>
    </source>
</evidence>
<dbReference type="EMBL" id="JAVHJO010000001">
    <property type="protein sequence ID" value="KAK6543245.1"/>
    <property type="molecule type" value="Genomic_DNA"/>
</dbReference>
<evidence type="ECO:0000256" key="1">
    <source>
        <dbReference type="SAM" id="SignalP"/>
    </source>
</evidence>
<sequence length="330" mass="36274">MCILLWTTACAELGFPLILLSNRDEFSHRPTQAAGPWAQGNPIVYAGRDLARAENGTWLGITRGGRLAALTNIREANPAAAIGPGSRGAIVSSFLMSLDLECETWLECFKRNEFPSSAYPKPDQVGGFSMLCGKFIRSPENKVKVSILSVVSNRADDEPTTPARNLTAIDPAECKSHGLSNSAFANSWPKVLNGKSLLDQLVEDICQNNMDEQEILTKAFDILSHDSVTTGTGWRASNNKLDLLKFSIFIPLFKVNEESNLTESQSNEKFSACGQPNSSHLYSHYGTQKQTVIIVHDTGKVRYIEKTLFDWLQGGSVNNNIVDLSFDLDI</sequence>
<proteinExistence type="predicted"/>